<evidence type="ECO:0000256" key="1">
    <source>
        <dbReference type="SAM" id="Phobius"/>
    </source>
</evidence>
<dbReference type="AlphaFoldDB" id="A0A8J7C7T9"/>
<keyword evidence="3" id="KW-1185">Reference proteome</keyword>
<evidence type="ECO:0000313" key="3">
    <source>
        <dbReference type="Proteomes" id="UP000629098"/>
    </source>
</evidence>
<reference evidence="2" key="1">
    <citation type="submission" date="2020-09" db="EMBL/GenBank/DDBJ databases">
        <title>Iningainema tapete sp. nov. (Scytonemataceae, Cyanobacteria) from greenhouses in central Florida (USA) produces two types of nodularin with biosynthetic potential for microcystin-LR and anabaenopeptins.</title>
        <authorList>
            <person name="Berthold D.E."/>
            <person name="Lefler F.W."/>
            <person name="Huang I.-S."/>
            <person name="Abdulla H."/>
            <person name="Zimba P.V."/>
            <person name="Laughinghouse H.D. IV."/>
        </authorList>
    </citation>
    <scope>NUCLEOTIDE SEQUENCE</scope>
    <source>
        <strain evidence="2">BLCCT55</strain>
    </source>
</reference>
<feature type="transmembrane region" description="Helical" evidence="1">
    <location>
        <begin position="62"/>
        <end position="83"/>
    </location>
</feature>
<keyword evidence="1" id="KW-0812">Transmembrane</keyword>
<comment type="caution">
    <text evidence="2">The sequence shown here is derived from an EMBL/GenBank/DDBJ whole genome shotgun (WGS) entry which is preliminary data.</text>
</comment>
<name>A0A8J7C7T9_9CYAN</name>
<accession>A0A8J7C7T9</accession>
<sequence length="90" mass="9982">MKNIWSYFRNWLSLSVATFLVLLTIHIGLPALLLFLQVPSFELSVGDLWILNWKNEASGSGIGFNLVPLLVIAIMVGLVGILIKLSCNVR</sequence>
<keyword evidence="1" id="KW-0472">Membrane</keyword>
<keyword evidence="1" id="KW-1133">Transmembrane helix</keyword>
<gene>
    <name evidence="2" type="ORF">ICL16_16970</name>
</gene>
<organism evidence="2 3">
    <name type="scientific">Iningainema tapete BLCC-T55</name>
    <dbReference type="NCBI Taxonomy" id="2748662"/>
    <lineage>
        <taxon>Bacteria</taxon>
        <taxon>Bacillati</taxon>
        <taxon>Cyanobacteriota</taxon>
        <taxon>Cyanophyceae</taxon>
        <taxon>Nostocales</taxon>
        <taxon>Scytonemataceae</taxon>
        <taxon>Iningainema tapete</taxon>
    </lineage>
</organism>
<feature type="transmembrane region" description="Helical" evidence="1">
    <location>
        <begin position="12"/>
        <end position="36"/>
    </location>
</feature>
<dbReference type="EMBL" id="JACXAE010000058">
    <property type="protein sequence ID" value="MBD2773716.1"/>
    <property type="molecule type" value="Genomic_DNA"/>
</dbReference>
<evidence type="ECO:0000313" key="2">
    <source>
        <dbReference type="EMBL" id="MBD2773716.1"/>
    </source>
</evidence>
<dbReference type="RefSeq" id="WP_190829840.1">
    <property type="nucleotide sequence ID" value="NZ_CAWPPI010000058.1"/>
</dbReference>
<protein>
    <submittedName>
        <fullName evidence="2">Uncharacterized protein</fullName>
    </submittedName>
</protein>
<dbReference type="Proteomes" id="UP000629098">
    <property type="component" value="Unassembled WGS sequence"/>
</dbReference>
<proteinExistence type="predicted"/>